<reference evidence="3" key="1">
    <citation type="journal article" date="2006" name="Science">
        <title>Phytophthora genome sequences uncover evolutionary origins and mechanisms of pathogenesis.</title>
        <authorList>
            <person name="Tyler B.M."/>
            <person name="Tripathy S."/>
            <person name="Zhang X."/>
            <person name="Dehal P."/>
            <person name="Jiang R.H."/>
            <person name="Aerts A."/>
            <person name="Arredondo F.D."/>
            <person name="Baxter L."/>
            <person name="Bensasson D."/>
            <person name="Beynon J.L."/>
            <person name="Chapman J."/>
            <person name="Damasceno C.M."/>
            <person name="Dorrance A.E."/>
            <person name="Dou D."/>
            <person name="Dickerman A.W."/>
            <person name="Dubchak I.L."/>
            <person name="Garbelotto M."/>
            <person name="Gijzen M."/>
            <person name="Gordon S.G."/>
            <person name="Govers F."/>
            <person name="Grunwald N.J."/>
            <person name="Huang W."/>
            <person name="Ivors K.L."/>
            <person name="Jones R.W."/>
            <person name="Kamoun S."/>
            <person name="Krampis K."/>
            <person name="Lamour K.H."/>
            <person name="Lee M.K."/>
            <person name="McDonald W.H."/>
            <person name="Medina M."/>
            <person name="Meijer H.J."/>
            <person name="Nordberg E.K."/>
            <person name="Maclean D.J."/>
            <person name="Ospina-Giraldo M.D."/>
            <person name="Morris P.F."/>
            <person name="Phuntumart V."/>
            <person name="Putnam N.H."/>
            <person name="Rash S."/>
            <person name="Rose J.K."/>
            <person name="Sakihama Y."/>
            <person name="Salamov A.A."/>
            <person name="Savidor A."/>
            <person name="Scheuring C.F."/>
            <person name="Smith B.M."/>
            <person name="Sobral B.W."/>
            <person name="Terry A."/>
            <person name="Torto-Alalibo T.A."/>
            <person name="Win J."/>
            <person name="Xu Z."/>
            <person name="Zhang H."/>
            <person name="Grigoriev I.V."/>
            <person name="Rokhsar D.S."/>
            <person name="Boore J.L."/>
        </authorList>
    </citation>
    <scope>NUCLEOTIDE SEQUENCE [LARGE SCALE GENOMIC DNA]</scope>
    <source>
        <strain evidence="3">Pr102</strain>
    </source>
</reference>
<feature type="compositionally biased region" description="Basic and acidic residues" evidence="1">
    <location>
        <begin position="599"/>
        <end position="609"/>
    </location>
</feature>
<feature type="compositionally biased region" description="Acidic residues" evidence="1">
    <location>
        <begin position="323"/>
        <end position="333"/>
    </location>
</feature>
<feature type="region of interest" description="Disordered" evidence="1">
    <location>
        <begin position="321"/>
        <end position="506"/>
    </location>
</feature>
<evidence type="ECO:0000313" key="3">
    <source>
        <dbReference type="Proteomes" id="UP000005238"/>
    </source>
</evidence>
<feature type="compositionally biased region" description="Polar residues" evidence="1">
    <location>
        <begin position="276"/>
        <end position="294"/>
    </location>
</feature>
<feature type="compositionally biased region" description="Basic and acidic residues" evidence="1">
    <location>
        <begin position="484"/>
        <end position="497"/>
    </location>
</feature>
<dbReference type="Proteomes" id="UP000005238">
    <property type="component" value="Unassembled WGS sequence"/>
</dbReference>
<dbReference type="VEuPathDB" id="FungiDB:KRP22_8327"/>
<reference evidence="2" key="2">
    <citation type="submission" date="2015-06" db="UniProtKB">
        <authorList>
            <consortium name="EnsemblProtists"/>
        </authorList>
    </citation>
    <scope>IDENTIFICATION</scope>
    <source>
        <strain evidence="2">Pr102</strain>
    </source>
</reference>
<dbReference type="InParanoid" id="H3H0X5"/>
<dbReference type="EMBL" id="DS566095">
    <property type="status" value="NOT_ANNOTATED_CDS"/>
    <property type="molecule type" value="Genomic_DNA"/>
</dbReference>
<proteinExistence type="predicted"/>
<keyword evidence="3" id="KW-1185">Reference proteome</keyword>
<dbReference type="OMA" id="LMINQGL"/>
<name>H3H0X5_PHYRM</name>
<feature type="compositionally biased region" description="Polar residues" evidence="1">
    <location>
        <begin position="418"/>
        <end position="434"/>
    </location>
</feature>
<protein>
    <submittedName>
        <fullName evidence="2">Uncharacterized protein</fullName>
    </submittedName>
</protein>
<sequence>MARQDFLSEFVLRELLAALGAPLSGPDASSATADSFSESLSEESESQAASNGRQSRVMLVRRTNSAQQRVTLVDRRVDVEAFVPKHVVEFLRQTRGYQTLGRLRGSVVRVAKYHFATLARCLATDGRSCEASVSLSAVNADRARVYLYVDALAIVEENDLAADPKPDVYNHSQVAERLQTLSAAELEKQLMIHQGLPPLRAAERDRFDDECPLLDEDCIIPEEQEQELEQQDEWGAPSTVDRQLTDSELIDENGSVPMLESQVVRGPASPDKVHSTQDSVTLSGNPSVGMSDEASINSSLDSQRYPFQQEDIQDTFVVGSDLENSDTEEEDDAVLGTQKSTPSTQTAQARSDRTNSPDHCSPAPTASQNSWMIVDLTDDSPEKAPPAHQQAKMQDQEPKIEAVESQEEKIGEAAVLATQDSPLENQEPSESRTPAKSWGTLFRKLASNLLGTPSAEDSNENSQREFAESDEPVTQLFDQPEEEKEAKEGNDDKHAEPEEFMSSQATVVLQYTMDNDEDANAFEYEGMLSDDMTSPRSVAHEHDITARTPTAKEAATAGDRTLTEEGAEPFTPQKKSMPEEDNAEFKTPSPSAHAVTPGTEKRADVEHQKHATLGCQVHLAAPSDITSRSAR</sequence>
<dbReference type="AlphaFoldDB" id="H3H0X5"/>
<feature type="region of interest" description="Disordered" evidence="1">
    <location>
        <begin position="251"/>
        <end position="294"/>
    </location>
</feature>
<dbReference type="VEuPathDB" id="FungiDB:KRP22_8326"/>
<feature type="compositionally biased region" description="Basic and acidic residues" evidence="1">
    <location>
        <begin position="394"/>
        <end position="411"/>
    </location>
</feature>
<accession>H3H0X5</accession>
<dbReference type="HOGENOM" id="CLU_503900_0_0_1"/>
<feature type="compositionally biased region" description="Polar residues" evidence="1">
    <location>
        <begin position="337"/>
        <end position="349"/>
    </location>
</feature>
<organism evidence="2 3">
    <name type="scientific">Phytophthora ramorum</name>
    <name type="common">Sudden oak death agent</name>
    <dbReference type="NCBI Taxonomy" id="164328"/>
    <lineage>
        <taxon>Eukaryota</taxon>
        <taxon>Sar</taxon>
        <taxon>Stramenopiles</taxon>
        <taxon>Oomycota</taxon>
        <taxon>Peronosporomycetes</taxon>
        <taxon>Peronosporales</taxon>
        <taxon>Peronosporaceae</taxon>
        <taxon>Phytophthora</taxon>
    </lineage>
</organism>
<dbReference type="EnsemblProtists" id="Phyra83839">
    <property type="protein sequence ID" value="Phyra83839"/>
    <property type="gene ID" value="Phyra83839"/>
</dbReference>
<dbReference type="VEuPathDB" id="FungiDB:KRP23_13679"/>
<feature type="region of interest" description="Disordered" evidence="1">
    <location>
        <begin position="22"/>
        <end position="57"/>
    </location>
</feature>
<evidence type="ECO:0000313" key="2">
    <source>
        <dbReference type="EnsemblProtists" id="Phyra83839"/>
    </source>
</evidence>
<dbReference type="eggNOG" id="ENOG502S2T9">
    <property type="taxonomic scope" value="Eukaryota"/>
</dbReference>
<feature type="region of interest" description="Disordered" evidence="1">
    <location>
        <begin position="532"/>
        <end position="631"/>
    </location>
</feature>
<evidence type="ECO:0000256" key="1">
    <source>
        <dbReference type="SAM" id="MobiDB-lite"/>
    </source>
</evidence>